<evidence type="ECO:0000313" key="12">
    <source>
        <dbReference type="Proteomes" id="UP001347796"/>
    </source>
</evidence>
<dbReference type="InterPro" id="IPR009060">
    <property type="entry name" value="UBA-like_sf"/>
</dbReference>
<evidence type="ECO:0000256" key="1">
    <source>
        <dbReference type="ARBA" id="ARBA00004496"/>
    </source>
</evidence>
<dbReference type="FunFam" id="1.10.8.10:FF:000036">
    <property type="entry name" value="Toll-interacting protein-like Protein"/>
    <property type="match status" value="1"/>
</dbReference>
<evidence type="ECO:0008006" key="13">
    <source>
        <dbReference type="Google" id="ProtNLM"/>
    </source>
</evidence>
<dbReference type="AlphaFoldDB" id="A0AAN8PXN9"/>
<evidence type="ECO:0000256" key="3">
    <source>
        <dbReference type="ARBA" id="ARBA00022490"/>
    </source>
</evidence>
<reference evidence="11 12" key="1">
    <citation type="submission" date="2024-01" db="EMBL/GenBank/DDBJ databases">
        <title>The genome of the rayed Mediterranean limpet Patella caerulea (Linnaeus, 1758).</title>
        <authorList>
            <person name="Anh-Thu Weber A."/>
            <person name="Halstead-Nussloch G."/>
        </authorList>
    </citation>
    <scope>NUCLEOTIDE SEQUENCE [LARGE SCALE GENOMIC DNA]</scope>
    <source>
        <strain evidence="11">AATW-2023a</strain>
        <tissue evidence="11">Whole specimen</tissue>
    </source>
</reference>
<evidence type="ECO:0000259" key="9">
    <source>
        <dbReference type="PROSITE" id="PS50004"/>
    </source>
</evidence>
<evidence type="ECO:0000313" key="11">
    <source>
        <dbReference type="EMBL" id="KAK6187648.1"/>
    </source>
</evidence>
<dbReference type="Pfam" id="PF00168">
    <property type="entry name" value="C2"/>
    <property type="match status" value="1"/>
</dbReference>
<dbReference type="Gene3D" id="1.10.8.10">
    <property type="entry name" value="DNA helicase RuvA subunit, C-terminal domain"/>
    <property type="match status" value="1"/>
</dbReference>
<keyword evidence="7" id="KW-0072">Autophagy</keyword>
<evidence type="ECO:0000259" key="10">
    <source>
        <dbReference type="PROSITE" id="PS51140"/>
    </source>
</evidence>
<evidence type="ECO:0000256" key="6">
    <source>
        <dbReference type="ARBA" id="ARBA00022859"/>
    </source>
</evidence>
<organism evidence="11 12">
    <name type="scientific">Patella caerulea</name>
    <name type="common">Rayed Mediterranean limpet</name>
    <dbReference type="NCBI Taxonomy" id="87958"/>
    <lineage>
        <taxon>Eukaryota</taxon>
        <taxon>Metazoa</taxon>
        <taxon>Spiralia</taxon>
        <taxon>Lophotrochozoa</taxon>
        <taxon>Mollusca</taxon>
        <taxon>Gastropoda</taxon>
        <taxon>Patellogastropoda</taxon>
        <taxon>Patelloidea</taxon>
        <taxon>Patellidae</taxon>
        <taxon>Patella</taxon>
    </lineage>
</organism>
<dbReference type="FunFam" id="2.60.40.150:FF:000055">
    <property type="entry name" value="Toll-interacting protein-like Protein"/>
    <property type="match status" value="1"/>
</dbReference>
<dbReference type="InterPro" id="IPR003892">
    <property type="entry name" value="CUE"/>
</dbReference>
<dbReference type="Proteomes" id="UP001347796">
    <property type="component" value="Unassembled WGS sequence"/>
</dbReference>
<dbReference type="SMART" id="SM00546">
    <property type="entry name" value="CUE"/>
    <property type="match status" value="1"/>
</dbReference>
<proteinExistence type="inferred from homology"/>
<dbReference type="PANTHER" id="PTHR16461">
    <property type="entry name" value="TOLL-INTERACTING PROTEIN"/>
    <property type="match status" value="1"/>
</dbReference>
<dbReference type="PROSITE" id="PS50004">
    <property type="entry name" value="C2"/>
    <property type="match status" value="1"/>
</dbReference>
<evidence type="ECO:0000256" key="2">
    <source>
        <dbReference type="ARBA" id="ARBA00009278"/>
    </source>
</evidence>
<dbReference type="Pfam" id="PF02845">
    <property type="entry name" value="CUE"/>
    <property type="match status" value="1"/>
</dbReference>
<dbReference type="InterPro" id="IPR037301">
    <property type="entry name" value="Tollip_C2"/>
</dbReference>
<comment type="similarity">
    <text evidence="2">Belongs to the tollip family.</text>
</comment>
<evidence type="ECO:0000256" key="8">
    <source>
        <dbReference type="ARBA" id="ARBA00023198"/>
    </source>
</evidence>
<dbReference type="CDD" id="cd04016">
    <property type="entry name" value="C2_Tollip"/>
    <property type="match status" value="1"/>
</dbReference>
<keyword evidence="3" id="KW-0963">Cytoplasm</keyword>
<dbReference type="GO" id="GO:0043130">
    <property type="term" value="F:ubiquitin binding"/>
    <property type="evidence" value="ECO:0007669"/>
    <property type="project" value="InterPro"/>
</dbReference>
<evidence type="ECO:0000256" key="7">
    <source>
        <dbReference type="ARBA" id="ARBA00023006"/>
    </source>
</evidence>
<name>A0AAN8PXN9_PATCE</name>
<keyword evidence="12" id="KW-1185">Reference proteome</keyword>
<dbReference type="SUPFAM" id="SSF46934">
    <property type="entry name" value="UBA-like"/>
    <property type="match status" value="1"/>
</dbReference>
<dbReference type="GO" id="GO:0006511">
    <property type="term" value="P:ubiquitin-dependent protein catabolic process"/>
    <property type="evidence" value="ECO:0007669"/>
    <property type="project" value="TreeGrafter"/>
</dbReference>
<dbReference type="GO" id="GO:0031624">
    <property type="term" value="F:ubiquitin conjugating enzyme binding"/>
    <property type="evidence" value="ECO:0007669"/>
    <property type="project" value="TreeGrafter"/>
</dbReference>
<comment type="subcellular location">
    <subcellularLocation>
        <location evidence="1">Cytoplasm</location>
    </subcellularLocation>
</comment>
<dbReference type="PROSITE" id="PS51140">
    <property type="entry name" value="CUE"/>
    <property type="match status" value="1"/>
</dbReference>
<sequence>MASTTRSEDRRAQVMVGDLPNDFLRVSASPEGQNQQVMEDARIAQVIQAQQAGGFTMAPANAVGRLSISVVEAKLVKNYGITKMDPYCRIRIGHTVFETPTAYNGAKNPRWNKSMQTYLPTGVDSLYIEIFDERSFTMDDRIAWAHVNIPTQIMSGETADDWFPLSGRQGDEKEGTINLCLSLTPMSELQQPAINVAYNTPVMMPMFYPPVVQPGIPMTYPQQPVQQRPLYTDDDLKEFKDMFPNMDLEVIKSVLEANRGNKETTINALLTMNSD</sequence>
<keyword evidence="5" id="KW-0677">Repeat</keyword>
<feature type="domain" description="CUE" evidence="10">
    <location>
        <begin position="231"/>
        <end position="274"/>
    </location>
</feature>
<comment type="caution">
    <text evidence="11">The sequence shown here is derived from an EMBL/GenBank/DDBJ whole genome shotgun (WGS) entry which is preliminary data.</text>
</comment>
<dbReference type="PANTHER" id="PTHR16461:SF5">
    <property type="entry name" value="TOLL-INTERACTING PROTEIN"/>
    <property type="match status" value="1"/>
</dbReference>
<keyword evidence="8" id="KW-0395">Inflammatory response</keyword>
<accession>A0AAN8PXN9</accession>
<evidence type="ECO:0000256" key="5">
    <source>
        <dbReference type="ARBA" id="ARBA00022737"/>
    </source>
</evidence>
<evidence type="ECO:0000256" key="4">
    <source>
        <dbReference type="ARBA" id="ARBA00022588"/>
    </source>
</evidence>
<dbReference type="SUPFAM" id="SSF49562">
    <property type="entry name" value="C2 domain (Calcium/lipid-binding domain, CaLB)"/>
    <property type="match status" value="1"/>
</dbReference>
<dbReference type="GO" id="GO:0045087">
    <property type="term" value="P:innate immune response"/>
    <property type="evidence" value="ECO:0007669"/>
    <property type="project" value="UniProtKB-KW"/>
</dbReference>
<keyword evidence="4" id="KW-0399">Innate immunity</keyword>
<dbReference type="CDD" id="cd14363">
    <property type="entry name" value="CUE_TOLIP"/>
    <property type="match status" value="1"/>
</dbReference>
<dbReference type="InterPro" id="IPR035892">
    <property type="entry name" value="C2_domain_sf"/>
</dbReference>
<dbReference type="InterPro" id="IPR000008">
    <property type="entry name" value="C2_dom"/>
</dbReference>
<dbReference type="GO" id="GO:0005737">
    <property type="term" value="C:cytoplasm"/>
    <property type="evidence" value="ECO:0007669"/>
    <property type="project" value="UniProtKB-SubCell"/>
</dbReference>
<gene>
    <name evidence="11" type="ORF">SNE40_005627</name>
</gene>
<dbReference type="GO" id="GO:0006914">
    <property type="term" value="P:autophagy"/>
    <property type="evidence" value="ECO:0007669"/>
    <property type="project" value="UniProtKB-KW"/>
</dbReference>
<keyword evidence="6" id="KW-0391">Immunity</keyword>
<dbReference type="Gene3D" id="2.60.40.150">
    <property type="entry name" value="C2 domain"/>
    <property type="match status" value="1"/>
</dbReference>
<protein>
    <recommendedName>
        <fullName evidence="13">Toll-interacting protein</fullName>
    </recommendedName>
</protein>
<dbReference type="EMBL" id="JAZGQO010000004">
    <property type="protein sequence ID" value="KAK6187648.1"/>
    <property type="molecule type" value="Genomic_DNA"/>
</dbReference>
<dbReference type="SMART" id="SM00239">
    <property type="entry name" value="C2"/>
    <property type="match status" value="1"/>
</dbReference>
<feature type="domain" description="C2" evidence="9">
    <location>
        <begin position="51"/>
        <end position="163"/>
    </location>
</feature>
<dbReference type="InterPro" id="IPR041799">
    <property type="entry name" value="TOLIP_CUE"/>
</dbReference>